<keyword evidence="2" id="KW-1185">Reference proteome</keyword>
<evidence type="ECO:0000313" key="2">
    <source>
        <dbReference type="Proteomes" id="UP000829398"/>
    </source>
</evidence>
<keyword evidence="1" id="KW-0808">Transferase</keyword>
<protein>
    <submittedName>
        <fullName evidence="1">PII uridylyltransferase</fullName>
    </submittedName>
</protein>
<reference evidence="2" key="1">
    <citation type="journal article" date="2023" name="Hortic. Res.">
        <title>A chromosome-level phased genome enabling allele-level studies in sweet orange: a case study on citrus Huanglongbing tolerance.</title>
        <authorList>
            <person name="Wu B."/>
            <person name="Yu Q."/>
            <person name="Deng Z."/>
            <person name="Duan Y."/>
            <person name="Luo F."/>
            <person name="Gmitter F. Jr."/>
        </authorList>
    </citation>
    <scope>NUCLEOTIDE SEQUENCE [LARGE SCALE GENOMIC DNA]</scope>
    <source>
        <strain evidence="2">cv. Valencia</strain>
    </source>
</reference>
<accession>A0ACB8NRC8</accession>
<evidence type="ECO:0000313" key="1">
    <source>
        <dbReference type="EMBL" id="KAH9800393.1"/>
    </source>
</evidence>
<dbReference type="EMBL" id="CM039170">
    <property type="protein sequence ID" value="KAH9800393.1"/>
    <property type="molecule type" value="Genomic_DNA"/>
</dbReference>
<organism evidence="1 2">
    <name type="scientific">Citrus sinensis</name>
    <name type="common">Sweet orange</name>
    <name type="synonym">Citrus aurantium var. sinensis</name>
    <dbReference type="NCBI Taxonomy" id="2711"/>
    <lineage>
        <taxon>Eukaryota</taxon>
        <taxon>Viridiplantae</taxon>
        <taxon>Streptophyta</taxon>
        <taxon>Embryophyta</taxon>
        <taxon>Tracheophyta</taxon>
        <taxon>Spermatophyta</taxon>
        <taxon>Magnoliopsida</taxon>
        <taxon>eudicotyledons</taxon>
        <taxon>Gunneridae</taxon>
        <taxon>Pentapetalae</taxon>
        <taxon>rosids</taxon>
        <taxon>malvids</taxon>
        <taxon>Sapindales</taxon>
        <taxon>Rutaceae</taxon>
        <taxon>Aurantioideae</taxon>
        <taxon>Citrus</taxon>
    </lineage>
</organism>
<dbReference type="Proteomes" id="UP000829398">
    <property type="component" value="Chromosome 1"/>
</dbReference>
<comment type="caution">
    <text evidence="1">The sequence shown here is derived from an EMBL/GenBank/DDBJ whole genome shotgun (WGS) entry which is preliminary data.</text>
</comment>
<proteinExistence type="predicted"/>
<keyword evidence="1" id="KW-0548">Nucleotidyltransferase</keyword>
<name>A0ACB8NRC8_CITSI</name>
<sequence length="1833" mass="209075">MLPKEDSTLACAKPHIIETEIRKCRNLILCQKNFTVAVNAETQLLGTMSRLILIQTFDFTLSEPNPITFEEDKSLRILHFSRQLNWNLERQRLTTTFFSFRVLHTYNRFAEIEKQCEHFLSSASDLNPDDTRGHRLKKELYFHNGDWEQQIVRSLLMPFDDSDMPGDNSSIDGPLKLVNFKVTDINLVRKWNNTISLIGALSSGITRNISFGFDLRKKFFKMPGWSVLSILFEGVYVESNENGGERLLCMLGNSTLPYNKWTDDPLNLAKGYWCNYDDKPILLQDDQILLVLRFPQNFNLTRRVILGEMRSLHAEESLKYFDKVRITSQLSQYLKYEFNSELLNSITCSPYVYQEELMEDGAISGFNGLDVCYNLRSISHNLFSVLPHWKFKGINLYPGKLGPFQLEKEIKAANWRYNNVMLMVEHINCEKGTNEDGVGVVKVSAVIRAIPAPVDYHRPPTRTGLSGMTLSAEGIWNPSNGQLCMRGFLGGVDSGLEGCNPLISLYFPQAYSIKERSMIYGSISSENDEKDSFLPIIFDALVRPDLLKLNYIKYVASYLSYNYSKIDLVCALRKRKQPSKFRTIVKQSLLKYPIVADGEDLFYRLYFLSHDFEIDTFAVPDTISASHNSKIFIFMDVLSLGSFLARFFPNIPHKNLFDLYLEGVYDPLVGHMYLIGCRKVLIGSVSLERGLDCLIEGKVAIPFLLTAKLFQKVAASRKRSRARAPTESDSMLIHPGKDTKSIRYIPVPRIWMMKLEESIEICLKDIRELLIVRLLVRVYDCIRDPVIDAVFEDVDFGAMNAAFFTKICDIAVVVAMILLAVIVHVHQSWNHRKIAFENWDDDIPSVVYTYNRFAEIQEKCGSVLSSASELKPDDNRSSRIKEELSFVNGDWEQDSGGAPLMPFDDKEMHRSPAGPGSFLKLASFWVVDVDPVHRTRNMVSLSGIMEIGVTARQPFSYRPGWSPKFRKDPGLSSMTILFEGVYIESEENGGEWLICLLGTSMMPRTNQFLPSWELADMYGYKFGEHHQPPLIQDDQIMLVLRYNRTFSLTTGNITGEMKSLHEKSDFKYFDGVHLSSHLGLHSKYQFGAEELLSKACSPYPYQDSLVDEEVILFKADNICDTLHRYVSRGMFDIMPSWKSVGSNDDANKLGPFILNGTAKDMDSGSNYFRLNVQNLRCSQGIDENNSNYARVFALFRVIQSWEGEYTSADRTGLSGLTLSAEGIWRSSEGQLCMVGCLGVVETSSQRCNSRICLHFPLTFSITQGTTVFGTITSISDTDSQTPLWFEKKTPPDHITSPKYLKDLGKKWSYKYSKIMQAKAFQTGSKPSVLGTLLRKFLAYPSAYDGGISSLSFLADELSLSGCVVPYAIPKAHMQSTCVTVRLHVLSLGSLFGRYWPQSCGCHQEVEQSSDFNAQTIEASGHLNIFGEHFNNISMSFEGIYDLTAGKMYLVGCRDVRLIQKKIKEEMNLERGMDCQFQVKVEYSPKDARWLKNSEVKISISSKRSKEDPLYFNPVSLKANQIHYDKQLTNMVLRKTFEDILRVLLLIIAIVCTGSQLQYINHCIDPFSYISLVMIYIPAVDYISPLISNGEIFFKWKSFHAHRNQSYEMMNYDRFRFLGYVIKVLSLYALWLTSNLGKKVSATRVRQMGHGLKQQSRLPNEKKIVLITCAVHVFGFLVTHVIREMNAVETVPAPDKFVNERSKLLEWLKELDAYLLLVPDFFLLPQIVGNVLWGNKGKPLRKFYYMGLTCLRFLLHIYDYVRDPVLLENYYGGFDRQKKSLDLNFKFGNIAVAVIAILLAMTVYKQQKSNPREGTAEEHNDDALKPELYQSLLA</sequence>
<gene>
    <name evidence="1" type="ORF">KPL71_000654</name>
</gene>